<dbReference type="OrthoDB" id="6622122at2759"/>
<evidence type="ECO:0000313" key="2">
    <source>
        <dbReference type="Proteomes" id="UP000478052"/>
    </source>
</evidence>
<sequence>MEVFLGSIDKAVDILMLMGPCFSVCYRHFFNKILVDSENAMNVQNSRRHIVKLTHRMEYCCLSIPQYRVKKITSPLPIVLKNVWIPKKDFIFPILDTHTKKNLRFQYTWLKRFPWLVYSKKDDGAYC</sequence>
<gene>
    <name evidence="1" type="ORF">FWK35_00015508</name>
</gene>
<protein>
    <submittedName>
        <fullName evidence="1">Zinc finger MYM-type protein 1-like</fullName>
    </submittedName>
</protein>
<dbReference type="Proteomes" id="UP000478052">
    <property type="component" value="Unassembled WGS sequence"/>
</dbReference>
<proteinExistence type="predicted"/>
<comment type="caution">
    <text evidence="1">The sequence shown here is derived from an EMBL/GenBank/DDBJ whole genome shotgun (WGS) entry which is preliminary data.</text>
</comment>
<dbReference type="AlphaFoldDB" id="A0A6G0WGW7"/>
<accession>A0A6G0WGW7</accession>
<organism evidence="1 2">
    <name type="scientific">Aphis craccivora</name>
    <name type="common">Cowpea aphid</name>
    <dbReference type="NCBI Taxonomy" id="307492"/>
    <lineage>
        <taxon>Eukaryota</taxon>
        <taxon>Metazoa</taxon>
        <taxon>Ecdysozoa</taxon>
        <taxon>Arthropoda</taxon>
        <taxon>Hexapoda</taxon>
        <taxon>Insecta</taxon>
        <taxon>Pterygota</taxon>
        <taxon>Neoptera</taxon>
        <taxon>Paraneoptera</taxon>
        <taxon>Hemiptera</taxon>
        <taxon>Sternorrhyncha</taxon>
        <taxon>Aphidomorpha</taxon>
        <taxon>Aphidoidea</taxon>
        <taxon>Aphididae</taxon>
        <taxon>Aphidini</taxon>
        <taxon>Aphis</taxon>
        <taxon>Aphis</taxon>
    </lineage>
</organism>
<keyword evidence="2" id="KW-1185">Reference proteome</keyword>
<dbReference type="EMBL" id="VUJU01008743">
    <property type="protein sequence ID" value="KAF0726403.1"/>
    <property type="molecule type" value="Genomic_DNA"/>
</dbReference>
<name>A0A6G0WGW7_APHCR</name>
<evidence type="ECO:0000313" key="1">
    <source>
        <dbReference type="EMBL" id="KAF0726403.1"/>
    </source>
</evidence>
<reference evidence="1 2" key="1">
    <citation type="submission" date="2019-08" db="EMBL/GenBank/DDBJ databases">
        <title>Whole genome of Aphis craccivora.</title>
        <authorList>
            <person name="Voronova N.V."/>
            <person name="Shulinski R.S."/>
            <person name="Bandarenka Y.V."/>
            <person name="Zhorov D.G."/>
            <person name="Warner D."/>
        </authorList>
    </citation>
    <scope>NUCLEOTIDE SEQUENCE [LARGE SCALE GENOMIC DNA]</scope>
    <source>
        <strain evidence="1">180601</strain>
        <tissue evidence="1">Whole Body</tissue>
    </source>
</reference>